<evidence type="ECO:0000313" key="9">
    <source>
        <dbReference type="EMBL" id="KAF9595455.1"/>
    </source>
</evidence>
<dbReference type="NCBIfam" id="TIGR00526">
    <property type="entry name" value="folB_dom"/>
    <property type="match status" value="1"/>
</dbReference>
<feature type="domain" description="Dihydroneopterin aldolase/epimerase" evidence="8">
    <location>
        <begin position="12"/>
        <end position="88"/>
    </location>
</feature>
<evidence type="ECO:0000256" key="5">
    <source>
        <dbReference type="ARBA" id="ARBA00022909"/>
    </source>
</evidence>
<dbReference type="PANTHER" id="PTHR42844">
    <property type="entry name" value="DIHYDRONEOPTERIN ALDOLASE 1-RELATED"/>
    <property type="match status" value="1"/>
</dbReference>
<dbReference type="PANTHER" id="PTHR42844:SF1">
    <property type="entry name" value="DIHYDRONEOPTERIN ALDOLASE 1-RELATED"/>
    <property type="match status" value="1"/>
</dbReference>
<dbReference type="AlphaFoldDB" id="A0A835HAJ2"/>
<evidence type="ECO:0000259" key="8">
    <source>
        <dbReference type="SMART" id="SM00905"/>
    </source>
</evidence>
<comment type="catalytic activity">
    <reaction evidence="1">
        <text>7,8-dihydroneopterin = 6-hydroxymethyl-7,8-dihydropterin + glycolaldehyde</text>
        <dbReference type="Rhea" id="RHEA:10540"/>
        <dbReference type="ChEBI" id="CHEBI:17001"/>
        <dbReference type="ChEBI" id="CHEBI:17071"/>
        <dbReference type="ChEBI" id="CHEBI:44841"/>
        <dbReference type="EC" id="4.1.2.25"/>
    </reaction>
</comment>
<organism evidence="9 10">
    <name type="scientific">Coptis chinensis</name>
    <dbReference type="NCBI Taxonomy" id="261450"/>
    <lineage>
        <taxon>Eukaryota</taxon>
        <taxon>Viridiplantae</taxon>
        <taxon>Streptophyta</taxon>
        <taxon>Embryophyta</taxon>
        <taxon>Tracheophyta</taxon>
        <taxon>Spermatophyta</taxon>
        <taxon>Magnoliopsida</taxon>
        <taxon>Ranunculales</taxon>
        <taxon>Ranunculaceae</taxon>
        <taxon>Coptidoideae</taxon>
        <taxon>Coptis</taxon>
    </lineage>
</organism>
<name>A0A835HAJ2_9MAGN</name>
<dbReference type="SUPFAM" id="SSF55620">
    <property type="entry name" value="Tetrahydrobiopterin biosynthesis enzymes-like"/>
    <property type="match status" value="1"/>
</dbReference>
<evidence type="ECO:0000256" key="6">
    <source>
        <dbReference type="ARBA" id="ARBA00023239"/>
    </source>
</evidence>
<dbReference type="SMART" id="SM00905">
    <property type="entry name" value="FolB"/>
    <property type="match status" value="1"/>
</dbReference>
<evidence type="ECO:0000256" key="3">
    <source>
        <dbReference type="ARBA" id="ARBA00005708"/>
    </source>
</evidence>
<evidence type="ECO:0000256" key="7">
    <source>
        <dbReference type="ARBA" id="ARBA00032903"/>
    </source>
</evidence>
<proteinExistence type="inferred from homology"/>
<comment type="caution">
    <text evidence="9">The sequence shown here is derived from an EMBL/GenBank/DDBJ whole genome shotgun (WGS) entry which is preliminary data.</text>
</comment>
<keyword evidence="6" id="KW-0456">Lyase</keyword>
<dbReference type="InterPro" id="IPR006156">
    <property type="entry name" value="Dihydroneopterin_aldolase"/>
</dbReference>
<comment type="similarity">
    <text evidence="3">Belongs to the DHNA family.</text>
</comment>
<dbReference type="Pfam" id="PF02152">
    <property type="entry name" value="FolB"/>
    <property type="match status" value="1"/>
</dbReference>
<comment type="pathway">
    <text evidence="2">Cofactor biosynthesis; tetrahydrofolate biosynthesis; 2-amino-4-hydroxy-6-hydroxymethyl-7,8-dihydropteridine diphosphate from 7,8-dihydroneopterin triphosphate: step 3/4.</text>
</comment>
<sequence>MNEEEIANGDKLILKGLKFHGFHEVKPEETKLGQKFLVDVNAWLDLRPAGKYDRLSDTISYTEIYRRVRIENVVERLIVFCDLSPIFE</sequence>
<dbReference type="OrthoDB" id="942172at2759"/>
<dbReference type="EC" id="4.1.2.25" evidence="4"/>
<evidence type="ECO:0000256" key="4">
    <source>
        <dbReference type="ARBA" id="ARBA00013043"/>
    </source>
</evidence>
<dbReference type="InterPro" id="IPR006157">
    <property type="entry name" value="FolB_dom"/>
</dbReference>
<dbReference type="InterPro" id="IPR043133">
    <property type="entry name" value="GTP-CH-I_C/QueF"/>
</dbReference>
<dbReference type="GO" id="GO:0005737">
    <property type="term" value="C:cytoplasm"/>
    <property type="evidence" value="ECO:0007669"/>
    <property type="project" value="TreeGrafter"/>
</dbReference>
<reference evidence="9 10" key="1">
    <citation type="submission" date="2020-10" db="EMBL/GenBank/DDBJ databases">
        <title>The Coptis chinensis genome and diversification of protoberbering-type alkaloids.</title>
        <authorList>
            <person name="Wang B."/>
            <person name="Shu S."/>
            <person name="Song C."/>
            <person name="Liu Y."/>
        </authorList>
    </citation>
    <scope>NUCLEOTIDE SEQUENCE [LARGE SCALE GENOMIC DNA]</scope>
    <source>
        <strain evidence="9">HL-2020</strain>
        <tissue evidence="9">Leaf</tissue>
    </source>
</reference>
<evidence type="ECO:0000256" key="2">
    <source>
        <dbReference type="ARBA" id="ARBA00005013"/>
    </source>
</evidence>
<protein>
    <recommendedName>
        <fullName evidence="4">dihydroneopterin aldolase</fullName>
        <ecNumber evidence="4">4.1.2.25</ecNumber>
    </recommendedName>
    <alternativeName>
        <fullName evidence="7">7,8-dihydroneopterin aldolase</fullName>
    </alternativeName>
</protein>
<dbReference type="GO" id="GO:0004150">
    <property type="term" value="F:dihydroneopterin aldolase activity"/>
    <property type="evidence" value="ECO:0007669"/>
    <property type="project" value="UniProtKB-EC"/>
</dbReference>
<accession>A0A835HAJ2</accession>
<dbReference type="GO" id="GO:0046656">
    <property type="term" value="P:folic acid biosynthetic process"/>
    <property type="evidence" value="ECO:0007669"/>
    <property type="project" value="UniProtKB-KW"/>
</dbReference>
<gene>
    <name evidence="9" type="ORF">IFM89_000373</name>
</gene>
<dbReference type="Proteomes" id="UP000631114">
    <property type="component" value="Unassembled WGS sequence"/>
</dbReference>
<dbReference type="EMBL" id="JADFTS010000007">
    <property type="protein sequence ID" value="KAF9595455.1"/>
    <property type="molecule type" value="Genomic_DNA"/>
</dbReference>
<keyword evidence="10" id="KW-1185">Reference proteome</keyword>
<evidence type="ECO:0000313" key="10">
    <source>
        <dbReference type="Proteomes" id="UP000631114"/>
    </source>
</evidence>
<evidence type="ECO:0000256" key="1">
    <source>
        <dbReference type="ARBA" id="ARBA00001353"/>
    </source>
</evidence>
<dbReference type="Gene3D" id="3.30.1130.10">
    <property type="match status" value="1"/>
</dbReference>
<keyword evidence="5" id="KW-0289">Folate biosynthesis</keyword>